<organism evidence="2 3">
    <name type="scientific">Lasiosphaeris hirsuta</name>
    <dbReference type="NCBI Taxonomy" id="260670"/>
    <lineage>
        <taxon>Eukaryota</taxon>
        <taxon>Fungi</taxon>
        <taxon>Dikarya</taxon>
        <taxon>Ascomycota</taxon>
        <taxon>Pezizomycotina</taxon>
        <taxon>Sordariomycetes</taxon>
        <taxon>Sordariomycetidae</taxon>
        <taxon>Sordariales</taxon>
        <taxon>Lasiosphaeriaceae</taxon>
        <taxon>Lasiosphaeris</taxon>
    </lineage>
</organism>
<name>A0AA40DTN0_9PEZI</name>
<feature type="region of interest" description="Disordered" evidence="1">
    <location>
        <begin position="168"/>
        <end position="189"/>
    </location>
</feature>
<feature type="compositionally biased region" description="Basic and acidic residues" evidence="1">
    <location>
        <begin position="126"/>
        <end position="149"/>
    </location>
</feature>
<feature type="compositionally biased region" description="Low complexity" evidence="1">
    <location>
        <begin position="212"/>
        <end position="222"/>
    </location>
</feature>
<feature type="compositionally biased region" description="Basic and acidic residues" evidence="1">
    <location>
        <begin position="10"/>
        <end position="20"/>
    </location>
</feature>
<accession>A0AA40DTN0</accession>
<feature type="region of interest" description="Disordered" evidence="1">
    <location>
        <begin position="1"/>
        <end position="40"/>
    </location>
</feature>
<feature type="region of interest" description="Disordered" evidence="1">
    <location>
        <begin position="104"/>
        <end position="149"/>
    </location>
</feature>
<evidence type="ECO:0000313" key="3">
    <source>
        <dbReference type="Proteomes" id="UP001172102"/>
    </source>
</evidence>
<dbReference type="EMBL" id="JAUKUA010000004">
    <property type="protein sequence ID" value="KAK0715085.1"/>
    <property type="molecule type" value="Genomic_DNA"/>
</dbReference>
<keyword evidence="3" id="KW-1185">Reference proteome</keyword>
<comment type="caution">
    <text evidence="2">The sequence shown here is derived from an EMBL/GenBank/DDBJ whole genome shotgun (WGS) entry which is preliminary data.</text>
</comment>
<feature type="compositionally biased region" description="Low complexity" evidence="1">
    <location>
        <begin position="241"/>
        <end position="251"/>
    </location>
</feature>
<evidence type="ECO:0000313" key="2">
    <source>
        <dbReference type="EMBL" id="KAK0715085.1"/>
    </source>
</evidence>
<sequence length="493" mass="54643">MPSTLQLFPKRRETTPDYPRDTNPSRTKGPRRKLKKQPPFQYLKTNTVAIDLSILVMGHNMSTFENIPRPTRPPRPSATELPDLPSLPIYQAFTARHHPAAILEGENIPPIPEKSSSRRSSISDWPRQRCDSTSRGREPERCEKPRYDRASHLAESYRAILPDMESMTRSPTLSEPLQPSSLPASPMLSRSNSIRIATPFPPLAAGRRHYSPAPRTPQRQRQQPPPRLGDRPLHDPFLSASPSVTPLVPLTPTTPPWQHARPVRAAKPETRPYTSWLPPHPHSCPGAARSTSTISSSSATAVELSDMPHSPAGTSDGHENDGNDVSRWTMPETSPSTCRRWSLDSESGASEAPSPRAAVRGLQRSRRTSDDVGLQICSDLLVDELAKVFYGGEGRGKRHSSYGSQGPAGDGGERAKKLQLLLLIEAYEATLETCRREVSWPPVVRGTGGDRTRRKHVREVVGILDHWLGSLYSIYDEEFAGEEEGSKGFPVHI</sequence>
<dbReference type="Proteomes" id="UP001172102">
    <property type="component" value="Unassembled WGS sequence"/>
</dbReference>
<reference evidence="2" key="1">
    <citation type="submission" date="2023-06" db="EMBL/GenBank/DDBJ databases">
        <title>Genome-scale phylogeny and comparative genomics of the fungal order Sordariales.</title>
        <authorList>
            <consortium name="Lawrence Berkeley National Laboratory"/>
            <person name="Hensen N."/>
            <person name="Bonometti L."/>
            <person name="Westerberg I."/>
            <person name="Brannstrom I.O."/>
            <person name="Guillou S."/>
            <person name="Cros-Aarteil S."/>
            <person name="Calhoun S."/>
            <person name="Haridas S."/>
            <person name="Kuo A."/>
            <person name="Mondo S."/>
            <person name="Pangilinan J."/>
            <person name="Riley R."/>
            <person name="Labutti K."/>
            <person name="Andreopoulos B."/>
            <person name="Lipzen A."/>
            <person name="Chen C."/>
            <person name="Yanf M."/>
            <person name="Daum C."/>
            <person name="Ng V."/>
            <person name="Clum A."/>
            <person name="Steindorff A."/>
            <person name="Ohm R."/>
            <person name="Martin F."/>
            <person name="Silar P."/>
            <person name="Natvig D."/>
            <person name="Lalanne C."/>
            <person name="Gautier V."/>
            <person name="Ament-Velasquez S.L."/>
            <person name="Kruys A."/>
            <person name="Hutchinson M.I."/>
            <person name="Powell A.J."/>
            <person name="Barry K."/>
            <person name="Miller A.N."/>
            <person name="Grigoriev I.V."/>
            <person name="Debuchy R."/>
            <person name="Gladieux P."/>
            <person name="Thoren M.H."/>
            <person name="Johannesson H."/>
        </authorList>
    </citation>
    <scope>NUCLEOTIDE SEQUENCE</scope>
    <source>
        <strain evidence="2">SMH4607-1</strain>
    </source>
</reference>
<feature type="compositionally biased region" description="Polar residues" evidence="1">
    <location>
        <begin position="331"/>
        <end position="348"/>
    </location>
</feature>
<gene>
    <name evidence="2" type="ORF">B0H67DRAFT_644875</name>
</gene>
<feature type="compositionally biased region" description="Low complexity" evidence="1">
    <location>
        <begin position="287"/>
        <end position="301"/>
    </location>
</feature>
<evidence type="ECO:0000256" key="1">
    <source>
        <dbReference type="SAM" id="MobiDB-lite"/>
    </source>
</evidence>
<protein>
    <submittedName>
        <fullName evidence="2">Uncharacterized protein</fullName>
    </submittedName>
</protein>
<feature type="region of interest" description="Disordered" evidence="1">
    <location>
        <begin position="201"/>
        <end position="365"/>
    </location>
</feature>
<dbReference type="AlphaFoldDB" id="A0AA40DTN0"/>
<proteinExistence type="predicted"/>
<feature type="region of interest" description="Disordered" evidence="1">
    <location>
        <begin position="65"/>
        <end position="84"/>
    </location>
</feature>